<reference evidence="2" key="2">
    <citation type="submission" date="2021-04" db="EMBL/GenBank/DDBJ databases">
        <authorList>
            <person name="Gilroy R."/>
        </authorList>
    </citation>
    <scope>NUCLEOTIDE SEQUENCE</scope>
    <source>
        <strain evidence="2">811</strain>
    </source>
</reference>
<sequence>MIFDKKKRLRALCALLLVCLLVFAGCSAGLTSLRAFAKPCAGEYECVYAHLGKKDLLKGGQSLTLTLSEDGTFSAVAVGKSGKTKQKGGTWSYDEERQELTFQAKMLGKMRTKTVRLQDGQFTLQQKIAGKNLVLAFRTKL</sequence>
<protein>
    <recommendedName>
        <fullName evidence="4">Copper resistance protein NlpE</fullName>
    </recommendedName>
</protein>
<accession>A0A9D1V789</accession>
<organism evidence="2 3">
    <name type="scientific">Candidatus Borkfalkia faecipullorum</name>
    <dbReference type="NCBI Taxonomy" id="2838510"/>
    <lineage>
        <taxon>Bacteria</taxon>
        <taxon>Bacillati</taxon>
        <taxon>Bacillota</taxon>
        <taxon>Clostridia</taxon>
        <taxon>Christensenellales</taxon>
        <taxon>Christensenellaceae</taxon>
        <taxon>Candidatus Borkfalkia</taxon>
    </lineage>
</organism>
<evidence type="ECO:0000313" key="2">
    <source>
        <dbReference type="EMBL" id="HIX07440.1"/>
    </source>
</evidence>
<proteinExistence type="predicted"/>
<comment type="caution">
    <text evidence="2">The sequence shown here is derived from an EMBL/GenBank/DDBJ whole genome shotgun (WGS) entry which is preliminary data.</text>
</comment>
<reference evidence="2" key="1">
    <citation type="journal article" date="2021" name="PeerJ">
        <title>Extensive microbial diversity within the chicken gut microbiome revealed by metagenomics and culture.</title>
        <authorList>
            <person name="Gilroy R."/>
            <person name="Ravi A."/>
            <person name="Getino M."/>
            <person name="Pursley I."/>
            <person name="Horton D.L."/>
            <person name="Alikhan N.F."/>
            <person name="Baker D."/>
            <person name="Gharbi K."/>
            <person name="Hall N."/>
            <person name="Watson M."/>
            <person name="Adriaenssens E.M."/>
            <person name="Foster-Nyarko E."/>
            <person name="Jarju S."/>
            <person name="Secka A."/>
            <person name="Antonio M."/>
            <person name="Oren A."/>
            <person name="Chaudhuri R.R."/>
            <person name="La Ragione R."/>
            <person name="Hildebrand F."/>
            <person name="Pallen M.J."/>
        </authorList>
    </citation>
    <scope>NUCLEOTIDE SEQUENCE</scope>
    <source>
        <strain evidence="2">811</strain>
    </source>
</reference>
<dbReference type="Proteomes" id="UP000824204">
    <property type="component" value="Unassembled WGS sequence"/>
</dbReference>
<feature type="chain" id="PRO_5039719678" description="Copper resistance protein NlpE" evidence="1">
    <location>
        <begin position="25"/>
        <end position="141"/>
    </location>
</feature>
<name>A0A9D1V789_9FIRM</name>
<dbReference type="PROSITE" id="PS51257">
    <property type="entry name" value="PROKAR_LIPOPROTEIN"/>
    <property type="match status" value="1"/>
</dbReference>
<feature type="signal peptide" evidence="1">
    <location>
        <begin position="1"/>
        <end position="24"/>
    </location>
</feature>
<gene>
    <name evidence="2" type="ORF">H9741_03140</name>
</gene>
<evidence type="ECO:0008006" key="4">
    <source>
        <dbReference type="Google" id="ProtNLM"/>
    </source>
</evidence>
<dbReference type="EMBL" id="DXFX01000042">
    <property type="protein sequence ID" value="HIX07440.1"/>
    <property type="molecule type" value="Genomic_DNA"/>
</dbReference>
<dbReference type="AlphaFoldDB" id="A0A9D1V789"/>
<keyword evidence="1" id="KW-0732">Signal</keyword>
<evidence type="ECO:0000313" key="3">
    <source>
        <dbReference type="Proteomes" id="UP000824204"/>
    </source>
</evidence>
<evidence type="ECO:0000256" key="1">
    <source>
        <dbReference type="SAM" id="SignalP"/>
    </source>
</evidence>